<sequence length="144" mass="15275">MSLLESISLLILPTTTLSFPLHLSLPTTTTTAIPKIYPSPKTPTTVPRNPLSIPPATVPTPSQRPGKQGCTGYCAIKSTAGYGQEVPITDASCQSARHALDSNGHAEDKVHFVMTDCETNGVLKMGQDPTSEYPGVSTGPKQRE</sequence>
<reference evidence="3 4" key="1">
    <citation type="journal article" date="2020" name="Phytopathology">
        <title>A high-quality genome resource of Botrytis fragariae, a new and rapidly spreading fungal pathogen causing strawberry gray mold in the U.S.A.</title>
        <authorList>
            <person name="Wu Y."/>
            <person name="Saski C.A."/>
            <person name="Schnabel G."/>
            <person name="Xiao S."/>
            <person name="Hu M."/>
        </authorList>
    </citation>
    <scope>NUCLEOTIDE SEQUENCE [LARGE SCALE GENOMIC DNA]</scope>
    <source>
        <strain evidence="3 4">BVB16</strain>
    </source>
</reference>
<dbReference type="Proteomes" id="UP000531561">
    <property type="component" value="Unassembled WGS sequence"/>
</dbReference>
<dbReference type="AlphaFoldDB" id="A0A8H6B1E4"/>
<gene>
    <name evidence="3" type="ORF">Bfra_001781</name>
</gene>
<feature type="region of interest" description="Disordered" evidence="1">
    <location>
        <begin position="35"/>
        <end position="68"/>
    </location>
</feature>
<evidence type="ECO:0000313" key="4">
    <source>
        <dbReference type="Proteomes" id="UP000531561"/>
    </source>
</evidence>
<accession>A0A8H6B1E4</accession>
<dbReference type="EMBL" id="JABFCT010000003">
    <property type="protein sequence ID" value="KAF5877414.1"/>
    <property type="molecule type" value="Genomic_DNA"/>
</dbReference>
<name>A0A8H6B1E4_9HELO</name>
<feature type="signal peptide" evidence="2">
    <location>
        <begin position="1"/>
        <end position="18"/>
    </location>
</feature>
<evidence type="ECO:0000256" key="1">
    <source>
        <dbReference type="SAM" id="MobiDB-lite"/>
    </source>
</evidence>
<comment type="caution">
    <text evidence="3">The sequence shown here is derived from an EMBL/GenBank/DDBJ whole genome shotgun (WGS) entry which is preliminary data.</text>
</comment>
<feature type="region of interest" description="Disordered" evidence="1">
    <location>
        <begin position="123"/>
        <end position="144"/>
    </location>
</feature>
<proteinExistence type="predicted"/>
<dbReference type="RefSeq" id="XP_037196360.1">
    <property type="nucleotide sequence ID" value="XM_037332206.1"/>
</dbReference>
<evidence type="ECO:0000313" key="3">
    <source>
        <dbReference type="EMBL" id="KAF5877414.1"/>
    </source>
</evidence>
<evidence type="ECO:0000256" key="2">
    <source>
        <dbReference type="SAM" id="SignalP"/>
    </source>
</evidence>
<keyword evidence="2" id="KW-0732">Signal</keyword>
<dbReference type="GeneID" id="59255898"/>
<keyword evidence="4" id="KW-1185">Reference proteome</keyword>
<dbReference type="OrthoDB" id="1896086at2759"/>
<organism evidence="3 4">
    <name type="scientific">Botrytis fragariae</name>
    <dbReference type="NCBI Taxonomy" id="1964551"/>
    <lineage>
        <taxon>Eukaryota</taxon>
        <taxon>Fungi</taxon>
        <taxon>Dikarya</taxon>
        <taxon>Ascomycota</taxon>
        <taxon>Pezizomycotina</taxon>
        <taxon>Leotiomycetes</taxon>
        <taxon>Helotiales</taxon>
        <taxon>Sclerotiniaceae</taxon>
        <taxon>Botrytis</taxon>
    </lineage>
</organism>
<protein>
    <submittedName>
        <fullName evidence="3">Uncharacterized protein</fullName>
    </submittedName>
</protein>
<feature type="chain" id="PRO_5034922347" evidence="2">
    <location>
        <begin position="19"/>
        <end position="144"/>
    </location>
</feature>